<organism evidence="1 2">
    <name type="scientific">Trachymyrmex septentrionalis</name>
    <dbReference type="NCBI Taxonomy" id="34720"/>
    <lineage>
        <taxon>Eukaryota</taxon>
        <taxon>Metazoa</taxon>
        <taxon>Ecdysozoa</taxon>
        <taxon>Arthropoda</taxon>
        <taxon>Hexapoda</taxon>
        <taxon>Insecta</taxon>
        <taxon>Pterygota</taxon>
        <taxon>Neoptera</taxon>
        <taxon>Endopterygota</taxon>
        <taxon>Hymenoptera</taxon>
        <taxon>Apocrita</taxon>
        <taxon>Aculeata</taxon>
        <taxon>Formicoidea</taxon>
        <taxon>Formicidae</taxon>
        <taxon>Myrmicinae</taxon>
        <taxon>Trachymyrmex</taxon>
    </lineage>
</organism>
<dbReference type="AlphaFoldDB" id="A0A195FL84"/>
<proteinExistence type="predicted"/>
<sequence length="115" mass="12408">VLGWLKKVEIVKAYGTDHSWMSFQTISSALSAASIQRIRSRKALNSSSRASSSQTSVSVENCRLDLATMTPPSVAVAARKSLRELAPETMADDPSNLMEPRIVTVCVAMLHDSSA</sequence>
<name>A0A195FL84_9HYME</name>
<reference evidence="1 2" key="1">
    <citation type="submission" date="2016-03" db="EMBL/GenBank/DDBJ databases">
        <title>Trachymyrmex septentrionalis WGS genome.</title>
        <authorList>
            <person name="Nygaard S."/>
            <person name="Hu H."/>
            <person name="Boomsma J."/>
            <person name="Zhang G."/>
        </authorList>
    </citation>
    <scope>NUCLEOTIDE SEQUENCE [LARGE SCALE GENOMIC DNA]</scope>
    <source>
        <strain evidence="1">Tsep2-gDNA-1</strain>
        <tissue evidence="1">Whole body</tissue>
    </source>
</reference>
<feature type="non-terminal residue" evidence="1">
    <location>
        <position position="1"/>
    </location>
</feature>
<evidence type="ECO:0000313" key="2">
    <source>
        <dbReference type="Proteomes" id="UP000078541"/>
    </source>
</evidence>
<keyword evidence="2" id="KW-1185">Reference proteome</keyword>
<dbReference type="Proteomes" id="UP000078541">
    <property type="component" value="Unassembled WGS sequence"/>
</dbReference>
<dbReference type="EMBL" id="KQ981522">
    <property type="protein sequence ID" value="KYN40749.1"/>
    <property type="molecule type" value="Genomic_DNA"/>
</dbReference>
<evidence type="ECO:0000313" key="1">
    <source>
        <dbReference type="EMBL" id="KYN40749.1"/>
    </source>
</evidence>
<protein>
    <submittedName>
        <fullName evidence="1">Uncharacterized protein</fullName>
    </submittedName>
</protein>
<gene>
    <name evidence="1" type="ORF">ALC56_05060</name>
</gene>
<accession>A0A195FL84</accession>